<dbReference type="GO" id="GO:0061630">
    <property type="term" value="F:ubiquitin protein ligase activity"/>
    <property type="evidence" value="ECO:0007669"/>
    <property type="project" value="InterPro"/>
</dbReference>
<dbReference type="InterPro" id="IPR044235">
    <property type="entry name" value="RNFT1/2"/>
</dbReference>
<dbReference type="InterPro" id="IPR001841">
    <property type="entry name" value="Znf_RING"/>
</dbReference>
<feature type="region of interest" description="Disordered" evidence="10">
    <location>
        <begin position="1"/>
        <end position="47"/>
    </location>
</feature>
<feature type="compositionally biased region" description="Basic residues" evidence="10">
    <location>
        <begin position="1"/>
        <end position="10"/>
    </location>
</feature>
<dbReference type="OrthoDB" id="9049620at2759"/>
<evidence type="ECO:0000256" key="8">
    <source>
        <dbReference type="ARBA" id="ARBA00023136"/>
    </source>
</evidence>
<evidence type="ECO:0000256" key="11">
    <source>
        <dbReference type="SAM" id="Phobius"/>
    </source>
</evidence>
<dbReference type="EMBL" id="LSMT01000641">
    <property type="protein sequence ID" value="PFX15521.1"/>
    <property type="molecule type" value="Genomic_DNA"/>
</dbReference>
<keyword evidence="14" id="KW-1185">Reference proteome</keyword>
<evidence type="ECO:0000313" key="13">
    <source>
        <dbReference type="EMBL" id="PFX15521.1"/>
    </source>
</evidence>
<keyword evidence="4 9" id="KW-0863">Zinc-finger</keyword>
<accession>A0A2B4RCZ6</accession>
<protein>
    <submittedName>
        <fullName evidence="13">RING finger and transmembrane domain-containing protein 2</fullName>
    </submittedName>
</protein>
<evidence type="ECO:0000256" key="1">
    <source>
        <dbReference type="ARBA" id="ARBA00004141"/>
    </source>
</evidence>
<evidence type="ECO:0000259" key="12">
    <source>
        <dbReference type="PROSITE" id="PS50089"/>
    </source>
</evidence>
<dbReference type="GO" id="GO:1904294">
    <property type="term" value="P:positive regulation of ERAD pathway"/>
    <property type="evidence" value="ECO:0007669"/>
    <property type="project" value="InterPro"/>
</dbReference>
<gene>
    <name evidence="13" type="primary">RNFT2</name>
    <name evidence="13" type="ORF">AWC38_SpisGene20257</name>
</gene>
<keyword evidence="7 11" id="KW-1133">Transmembrane helix</keyword>
<dbReference type="Proteomes" id="UP000225706">
    <property type="component" value="Unassembled WGS sequence"/>
</dbReference>
<feature type="compositionally biased region" description="Polar residues" evidence="10">
    <location>
        <begin position="21"/>
        <end position="47"/>
    </location>
</feature>
<evidence type="ECO:0000256" key="5">
    <source>
        <dbReference type="ARBA" id="ARBA00022786"/>
    </source>
</evidence>
<dbReference type="GO" id="GO:0016020">
    <property type="term" value="C:membrane"/>
    <property type="evidence" value="ECO:0007669"/>
    <property type="project" value="UniProtKB-SubCell"/>
</dbReference>
<reference evidence="14" key="1">
    <citation type="journal article" date="2017" name="bioRxiv">
        <title>Comparative analysis of the genomes of Stylophora pistillata and Acropora digitifera provides evidence for extensive differences between species of corals.</title>
        <authorList>
            <person name="Voolstra C.R."/>
            <person name="Li Y."/>
            <person name="Liew Y.J."/>
            <person name="Baumgarten S."/>
            <person name="Zoccola D."/>
            <person name="Flot J.-F."/>
            <person name="Tambutte S."/>
            <person name="Allemand D."/>
            <person name="Aranda M."/>
        </authorList>
    </citation>
    <scope>NUCLEOTIDE SEQUENCE [LARGE SCALE GENOMIC DNA]</scope>
</reference>
<feature type="transmembrane region" description="Helical" evidence="11">
    <location>
        <begin position="261"/>
        <end position="282"/>
    </location>
</feature>
<feature type="transmembrane region" description="Helical" evidence="11">
    <location>
        <begin position="221"/>
        <end position="241"/>
    </location>
</feature>
<evidence type="ECO:0000256" key="2">
    <source>
        <dbReference type="ARBA" id="ARBA00022692"/>
    </source>
</evidence>
<dbReference type="InterPro" id="IPR013083">
    <property type="entry name" value="Znf_RING/FYVE/PHD"/>
</dbReference>
<dbReference type="PROSITE" id="PS00518">
    <property type="entry name" value="ZF_RING_1"/>
    <property type="match status" value="1"/>
</dbReference>
<dbReference type="Pfam" id="PF13923">
    <property type="entry name" value="zf-C3HC4_2"/>
    <property type="match status" value="1"/>
</dbReference>
<proteinExistence type="predicted"/>
<evidence type="ECO:0000256" key="7">
    <source>
        <dbReference type="ARBA" id="ARBA00022989"/>
    </source>
</evidence>
<keyword evidence="2 11" id="KW-0812">Transmembrane</keyword>
<feature type="transmembrane region" description="Helical" evidence="11">
    <location>
        <begin position="329"/>
        <end position="347"/>
    </location>
</feature>
<dbReference type="GO" id="GO:0008270">
    <property type="term" value="F:zinc ion binding"/>
    <property type="evidence" value="ECO:0007669"/>
    <property type="project" value="UniProtKB-KW"/>
</dbReference>
<dbReference type="SUPFAM" id="SSF57850">
    <property type="entry name" value="RING/U-box"/>
    <property type="match status" value="1"/>
</dbReference>
<feature type="region of interest" description="Disordered" evidence="10">
    <location>
        <begin position="104"/>
        <end position="155"/>
    </location>
</feature>
<evidence type="ECO:0000256" key="6">
    <source>
        <dbReference type="ARBA" id="ARBA00022833"/>
    </source>
</evidence>
<evidence type="ECO:0000313" key="14">
    <source>
        <dbReference type="Proteomes" id="UP000225706"/>
    </source>
</evidence>
<feature type="compositionally biased region" description="Polar residues" evidence="10">
    <location>
        <begin position="111"/>
        <end position="129"/>
    </location>
</feature>
<evidence type="ECO:0000256" key="9">
    <source>
        <dbReference type="PROSITE-ProRule" id="PRU00175"/>
    </source>
</evidence>
<evidence type="ECO:0000256" key="4">
    <source>
        <dbReference type="ARBA" id="ARBA00022771"/>
    </source>
</evidence>
<keyword evidence="8 11" id="KW-0472">Membrane</keyword>
<comment type="subcellular location">
    <subcellularLocation>
        <location evidence="1">Membrane</location>
        <topology evidence="1">Multi-pass membrane protein</topology>
    </subcellularLocation>
</comment>
<dbReference type="Gene3D" id="3.30.40.10">
    <property type="entry name" value="Zinc/RING finger domain, C3HC4 (zinc finger)"/>
    <property type="match status" value="1"/>
</dbReference>
<evidence type="ECO:0000256" key="3">
    <source>
        <dbReference type="ARBA" id="ARBA00022723"/>
    </source>
</evidence>
<feature type="transmembrane region" description="Helical" evidence="11">
    <location>
        <begin position="190"/>
        <end position="209"/>
    </location>
</feature>
<keyword evidence="3" id="KW-0479">Metal-binding</keyword>
<feature type="compositionally biased region" description="Low complexity" evidence="10">
    <location>
        <begin position="137"/>
        <end position="154"/>
    </location>
</feature>
<dbReference type="PANTHER" id="PTHR15860:SF0">
    <property type="entry name" value="LP20373P"/>
    <property type="match status" value="1"/>
</dbReference>
<comment type="caution">
    <text evidence="13">The sequence shown here is derived from an EMBL/GenBank/DDBJ whole genome shotgun (WGS) entry which is preliminary data.</text>
</comment>
<organism evidence="13 14">
    <name type="scientific">Stylophora pistillata</name>
    <name type="common">Smooth cauliflower coral</name>
    <dbReference type="NCBI Taxonomy" id="50429"/>
    <lineage>
        <taxon>Eukaryota</taxon>
        <taxon>Metazoa</taxon>
        <taxon>Cnidaria</taxon>
        <taxon>Anthozoa</taxon>
        <taxon>Hexacorallia</taxon>
        <taxon>Scleractinia</taxon>
        <taxon>Astrocoeniina</taxon>
        <taxon>Pocilloporidae</taxon>
        <taxon>Stylophora</taxon>
    </lineage>
</organism>
<feature type="domain" description="RING-type" evidence="12">
    <location>
        <begin position="388"/>
        <end position="427"/>
    </location>
</feature>
<dbReference type="AlphaFoldDB" id="A0A2B4RCZ6"/>
<feature type="transmembrane region" description="Helical" evidence="11">
    <location>
        <begin position="302"/>
        <end position="323"/>
    </location>
</feature>
<dbReference type="InterPro" id="IPR017907">
    <property type="entry name" value="Znf_RING_CS"/>
</dbReference>
<dbReference type="CDD" id="cd16532">
    <property type="entry name" value="RING-HC_RNFT1-like"/>
    <property type="match status" value="1"/>
</dbReference>
<evidence type="ECO:0000256" key="10">
    <source>
        <dbReference type="SAM" id="MobiDB-lite"/>
    </source>
</evidence>
<keyword evidence="5" id="KW-0833">Ubl conjugation pathway</keyword>
<keyword evidence="6" id="KW-0862">Zinc</keyword>
<sequence>MRNVHKKHSSHQNMAADHNAYSPSSRAPSTFHQRSHSRSASWSYTSGNGQITLAPLNPIRSVIREFVPSFGHRSPGSRSSASSPLSPLSPSSYVNIAEVLRDANDEEDTGTNRMSNFTAVNINSGNSSEADAEHGDANMAPGNSNSSGNGSGRAAGDRVEFQGTISWLEKSLPFVLLLLSRIMWDHRLGILVFIGLCGTFLHANSTVKRQVSLKDRRLNRISLWTFVFLSGNVFFIYYVFYNQHLENCLIFRKPFFSRMDVWTVFWCVGITDFVIRFITMALKSMVVVQHRKIIPFRRRGKYYLLIENFSHLYRMLVPIPLWFAFFTEYNYGGEYFAVIATTVYLLLKARMIVNKIQEVYAACKVFGHDVQYGSPPTKEETVEAGNSCPICQEELKDPIKLRACKHIFCEDCISLWFDRERTCPMCRAKVVADPTWRDGSTATYVILF</sequence>
<dbReference type="PANTHER" id="PTHR15860">
    <property type="entry name" value="UNCHARACTERIZED RING FINGER-CONTAINING PROTEIN"/>
    <property type="match status" value="1"/>
</dbReference>
<name>A0A2B4RCZ6_STYPI</name>
<dbReference type="PROSITE" id="PS50089">
    <property type="entry name" value="ZF_RING_2"/>
    <property type="match status" value="1"/>
</dbReference>
<dbReference type="SMART" id="SM00184">
    <property type="entry name" value="RING"/>
    <property type="match status" value="1"/>
</dbReference>